<dbReference type="OrthoDB" id="2753398at2759"/>
<evidence type="ECO:0000313" key="2">
    <source>
        <dbReference type="Proteomes" id="UP000184267"/>
    </source>
</evidence>
<organism evidence="1 2">
    <name type="scientific">Trametes pubescens</name>
    <name type="common">White-rot fungus</name>
    <dbReference type="NCBI Taxonomy" id="154538"/>
    <lineage>
        <taxon>Eukaryota</taxon>
        <taxon>Fungi</taxon>
        <taxon>Dikarya</taxon>
        <taxon>Basidiomycota</taxon>
        <taxon>Agaricomycotina</taxon>
        <taxon>Agaricomycetes</taxon>
        <taxon>Polyporales</taxon>
        <taxon>Polyporaceae</taxon>
        <taxon>Trametes</taxon>
    </lineage>
</organism>
<gene>
    <name evidence="1" type="ORF">TRAPUB_2846</name>
</gene>
<dbReference type="AlphaFoldDB" id="A0A1M2VFJ1"/>
<comment type="caution">
    <text evidence="1">The sequence shown here is derived from an EMBL/GenBank/DDBJ whole genome shotgun (WGS) entry which is preliminary data.</text>
</comment>
<feature type="non-terminal residue" evidence="1">
    <location>
        <position position="344"/>
    </location>
</feature>
<dbReference type="Proteomes" id="UP000184267">
    <property type="component" value="Unassembled WGS sequence"/>
</dbReference>
<name>A0A1M2VFJ1_TRAPU</name>
<evidence type="ECO:0000313" key="1">
    <source>
        <dbReference type="EMBL" id="OJT06303.1"/>
    </source>
</evidence>
<sequence>MNALQATLDKARADLNAHIIRIGLRMRYSDLEDAIRKHCIQLPRTAQMMLHPKPIDFVFTPKCRTALERPLEFGFRAEDPLKTMAPMLVKRWNIDVKKKLTRYMRRHLRRIPAGVDPLNLAVAVFTCAHCTDVSRDCRGSIPARARIMRYPEVLCHQCLPLEHGNLPNAEDDLYTRIVTRPNFIKDNYERNEEQDPLSWRCVPFDTGRLENGPVAVANIERMRRVVSALGLDGARATTDELKACGGWLRCTLCEPGGPEEPVKRVYDWVAAFDHENVHFGNSIESGAERNGMWQRVDQPELLATVQELEPAARKALLSDRRPYWCCSLCNYESSIRYIKTHLKD</sequence>
<accession>A0A1M2VFJ1</accession>
<keyword evidence="2" id="KW-1185">Reference proteome</keyword>
<proteinExistence type="predicted"/>
<dbReference type="EMBL" id="MNAD01001327">
    <property type="protein sequence ID" value="OJT06303.1"/>
    <property type="molecule type" value="Genomic_DNA"/>
</dbReference>
<reference evidence="1 2" key="1">
    <citation type="submission" date="2016-10" db="EMBL/GenBank/DDBJ databases">
        <title>Genome sequence of the basidiomycete white-rot fungus Trametes pubescens.</title>
        <authorList>
            <person name="Makela M.R."/>
            <person name="Granchi Z."/>
            <person name="Peng M."/>
            <person name="De Vries R.P."/>
            <person name="Grigoriev I."/>
            <person name="Riley R."/>
            <person name="Hilden K."/>
        </authorList>
    </citation>
    <scope>NUCLEOTIDE SEQUENCE [LARGE SCALE GENOMIC DNA]</scope>
    <source>
        <strain evidence="1 2">FBCC735</strain>
    </source>
</reference>
<protein>
    <submittedName>
        <fullName evidence="1">Uncharacterized protein</fullName>
    </submittedName>
</protein>